<dbReference type="Gene3D" id="3.40.350.10">
    <property type="entry name" value="Creatinase/prolidase N-terminal domain"/>
    <property type="match status" value="1"/>
</dbReference>
<dbReference type="AlphaFoldDB" id="A0A5M3N217"/>
<accession>A0A5M3N217</accession>
<sequence length="474" mass="50887">MGARNVIDLWNLNSLLPQVVFTLAVLALVLISTHHIITNTVLSVLHSHGISSTFTYATHAGVNPSPFAHLASHCASVPPITTTEFLARQDSLARILHEQGATAYVAEAGPDAFFFANISQASWHLSERPFLLIVTPDIVTSASADATVRARVTLLTPEFEETRARTLPVPARELHYAAWPEDGNPYTAALGVLRHAQDDDANKATILVDGNMRMFVADGLRHAAGEGAQVAPATPEVTALRERKSPAEIALLRCANEATLLAVRAARERMRIGMRESEARALVESALAAAGLREGFALTLFGENAALPHGSGTDRVLGAEDFVLVDTGGTLHGYSSDVTRTFALPDSTIPQAHIDLWHTVHTAQSIALATAHEGQATGRVDAAARAWLEYKGYARYFTHRLGHGIGIETHESPYLVGGSTDTLRAGHVFSDEPGVYIEGRVGVRLEDCFFVSERGYAVYLTEGVGGQAGDPWSP</sequence>
<feature type="transmembrane region" description="Helical" evidence="1">
    <location>
        <begin position="12"/>
        <end position="31"/>
    </location>
</feature>
<keyword evidence="1" id="KW-1133">Transmembrane helix</keyword>
<dbReference type="KEGG" id="cput:CONPUDRAFT_118260"/>
<evidence type="ECO:0000313" key="3">
    <source>
        <dbReference type="EMBL" id="EIW85418.1"/>
    </source>
</evidence>
<dbReference type="OrthoDB" id="9995434at2759"/>
<dbReference type="SUPFAM" id="SSF53092">
    <property type="entry name" value="Creatinase/prolidase N-terminal domain"/>
    <property type="match status" value="1"/>
</dbReference>
<dbReference type="Gene3D" id="3.90.230.10">
    <property type="entry name" value="Creatinase/methionine aminopeptidase superfamily"/>
    <property type="match status" value="1"/>
</dbReference>
<keyword evidence="4" id="KW-1185">Reference proteome</keyword>
<dbReference type="Proteomes" id="UP000053558">
    <property type="component" value="Unassembled WGS sequence"/>
</dbReference>
<evidence type="ECO:0000256" key="1">
    <source>
        <dbReference type="SAM" id="Phobius"/>
    </source>
</evidence>
<keyword evidence="1" id="KW-0812">Transmembrane</keyword>
<evidence type="ECO:0000259" key="2">
    <source>
        <dbReference type="Pfam" id="PF00557"/>
    </source>
</evidence>
<dbReference type="InterPro" id="IPR029149">
    <property type="entry name" value="Creatin/AminoP/Spt16_N"/>
</dbReference>
<feature type="domain" description="Peptidase M24" evidence="2">
    <location>
        <begin position="251"/>
        <end position="453"/>
    </location>
</feature>
<keyword evidence="3" id="KW-0378">Hydrolase</keyword>
<dbReference type="RefSeq" id="XP_007764912.1">
    <property type="nucleotide sequence ID" value="XM_007766722.1"/>
</dbReference>
<dbReference type="GeneID" id="19199377"/>
<keyword evidence="1" id="KW-0472">Membrane</keyword>
<dbReference type="GO" id="GO:0004177">
    <property type="term" value="F:aminopeptidase activity"/>
    <property type="evidence" value="ECO:0007669"/>
    <property type="project" value="UniProtKB-KW"/>
</dbReference>
<dbReference type="InterPro" id="IPR000994">
    <property type="entry name" value="Pept_M24"/>
</dbReference>
<dbReference type="PANTHER" id="PTHR46112">
    <property type="entry name" value="AMINOPEPTIDASE"/>
    <property type="match status" value="1"/>
</dbReference>
<dbReference type="Pfam" id="PF00557">
    <property type="entry name" value="Peptidase_M24"/>
    <property type="match status" value="1"/>
</dbReference>
<gene>
    <name evidence="3" type="ORF">CONPUDRAFT_118260</name>
</gene>
<dbReference type="EMBL" id="JH711574">
    <property type="protein sequence ID" value="EIW85418.1"/>
    <property type="molecule type" value="Genomic_DNA"/>
</dbReference>
<dbReference type="PANTHER" id="PTHR46112:SF2">
    <property type="entry name" value="XAA-PRO AMINOPEPTIDASE P-RELATED"/>
    <property type="match status" value="1"/>
</dbReference>
<name>A0A5M3N217_CONPW</name>
<dbReference type="SUPFAM" id="SSF55920">
    <property type="entry name" value="Creatinase/aminopeptidase"/>
    <property type="match status" value="1"/>
</dbReference>
<dbReference type="OMA" id="GLEMHEH"/>
<dbReference type="InterPro" id="IPR050659">
    <property type="entry name" value="Peptidase_M24B"/>
</dbReference>
<proteinExistence type="predicted"/>
<organism evidence="3 4">
    <name type="scientific">Coniophora puteana (strain RWD-64-598)</name>
    <name type="common">Brown rot fungus</name>
    <dbReference type="NCBI Taxonomy" id="741705"/>
    <lineage>
        <taxon>Eukaryota</taxon>
        <taxon>Fungi</taxon>
        <taxon>Dikarya</taxon>
        <taxon>Basidiomycota</taxon>
        <taxon>Agaricomycotina</taxon>
        <taxon>Agaricomycetes</taxon>
        <taxon>Agaricomycetidae</taxon>
        <taxon>Boletales</taxon>
        <taxon>Coniophorineae</taxon>
        <taxon>Coniophoraceae</taxon>
        <taxon>Coniophora</taxon>
    </lineage>
</organism>
<keyword evidence="3" id="KW-0645">Protease</keyword>
<evidence type="ECO:0000313" key="4">
    <source>
        <dbReference type="Proteomes" id="UP000053558"/>
    </source>
</evidence>
<keyword evidence="3" id="KW-0031">Aminopeptidase</keyword>
<dbReference type="InterPro" id="IPR036005">
    <property type="entry name" value="Creatinase/aminopeptidase-like"/>
</dbReference>
<reference evidence="4" key="1">
    <citation type="journal article" date="2012" name="Science">
        <title>The Paleozoic origin of enzymatic lignin decomposition reconstructed from 31 fungal genomes.</title>
        <authorList>
            <person name="Floudas D."/>
            <person name="Binder M."/>
            <person name="Riley R."/>
            <person name="Barry K."/>
            <person name="Blanchette R.A."/>
            <person name="Henrissat B."/>
            <person name="Martinez A.T."/>
            <person name="Otillar R."/>
            <person name="Spatafora J.W."/>
            <person name="Yadav J.S."/>
            <person name="Aerts A."/>
            <person name="Benoit I."/>
            <person name="Boyd A."/>
            <person name="Carlson A."/>
            <person name="Copeland A."/>
            <person name="Coutinho P.M."/>
            <person name="de Vries R.P."/>
            <person name="Ferreira P."/>
            <person name="Findley K."/>
            <person name="Foster B."/>
            <person name="Gaskell J."/>
            <person name="Glotzer D."/>
            <person name="Gorecki P."/>
            <person name="Heitman J."/>
            <person name="Hesse C."/>
            <person name="Hori C."/>
            <person name="Igarashi K."/>
            <person name="Jurgens J.A."/>
            <person name="Kallen N."/>
            <person name="Kersten P."/>
            <person name="Kohler A."/>
            <person name="Kuees U."/>
            <person name="Kumar T.K.A."/>
            <person name="Kuo A."/>
            <person name="LaButti K."/>
            <person name="Larrondo L.F."/>
            <person name="Lindquist E."/>
            <person name="Ling A."/>
            <person name="Lombard V."/>
            <person name="Lucas S."/>
            <person name="Lundell T."/>
            <person name="Martin R."/>
            <person name="McLaughlin D.J."/>
            <person name="Morgenstern I."/>
            <person name="Morin E."/>
            <person name="Murat C."/>
            <person name="Nagy L.G."/>
            <person name="Nolan M."/>
            <person name="Ohm R.A."/>
            <person name="Patyshakuliyeva A."/>
            <person name="Rokas A."/>
            <person name="Ruiz-Duenas F.J."/>
            <person name="Sabat G."/>
            <person name="Salamov A."/>
            <person name="Samejima M."/>
            <person name="Schmutz J."/>
            <person name="Slot J.C."/>
            <person name="St John F."/>
            <person name="Stenlid J."/>
            <person name="Sun H."/>
            <person name="Sun S."/>
            <person name="Syed K."/>
            <person name="Tsang A."/>
            <person name="Wiebenga A."/>
            <person name="Young D."/>
            <person name="Pisabarro A."/>
            <person name="Eastwood D.C."/>
            <person name="Martin F."/>
            <person name="Cullen D."/>
            <person name="Grigoriev I.V."/>
            <person name="Hibbett D.S."/>
        </authorList>
    </citation>
    <scope>NUCLEOTIDE SEQUENCE [LARGE SCALE GENOMIC DNA]</scope>
    <source>
        <strain evidence="4">RWD-64-598 SS2</strain>
    </source>
</reference>
<comment type="caution">
    <text evidence="3">The sequence shown here is derived from an EMBL/GenBank/DDBJ whole genome shotgun (WGS) entry which is preliminary data.</text>
</comment>
<protein>
    <submittedName>
        <fullName evidence="3">Creatinase aminopeptidase</fullName>
    </submittedName>
</protein>